<dbReference type="Proteomes" id="UP001303647">
    <property type="component" value="Unassembled WGS sequence"/>
</dbReference>
<comment type="caution">
    <text evidence="2">The sequence shown here is derived from an EMBL/GenBank/DDBJ whole genome shotgun (WGS) entry which is preliminary data.</text>
</comment>
<feature type="region of interest" description="Disordered" evidence="1">
    <location>
        <begin position="305"/>
        <end position="376"/>
    </location>
</feature>
<dbReference type="EMBL" id="MU857606">
    <property type="protein sequence ID" value="KAK4251356.1"/>
    <property type="molecule type" value="Genomic_DNA"/>
</dbReference>
<evidence type="ECO:0000256" key="1">
    <source>
        <dbReference type="SAM" id="MobiDB-lite"/>
    </source>
</evidence>
<feature type="region of interest" description="Disordered" evidence="1">
    <location>
        <begin position="169"/>
        <end position="280"/>
    </location>
</feature>
<keyword evidence="3" id="KW-1185">Reference proteome</keyword>
<feature type="compositionally biased region" description="Basic and acidic residues" evidence="1">
    <location>
        <begin position="335"/>
        <end position="358"/>
    </location>
</feature>
<evidence type="ECO:0000313" key="2">
    <source>
        <dbReference type="EMBL" id="KAK4251356.1"/>
    </source>
</evidence>
<gene>
    <name evidence="2" type="ORF">C7999DRAFT_28086</name>
</gene>
<reference evidence="2" key="1">
    <citation type="journal article" date="2023" name="Mol. Phylogenet. Evol.">
        <title>Genome-scale phylogeny and comparative genomics of the fungal order Sordariales.</title>
        <authorList>
            <person name="Hensen N."/>
            <person name="Bonometti L."/>
            <person name="Westerberg I."/>
            <person name="Brannstrom I.O."/>
            <person name="Guillou S."/>
            <person name="Cros-Aarteil S."/>
            <person name="Calhoun S."/>
            <person name="Haridas S."/>
            <person name="Kuo A."/>
            <person name="Mondo S."/>
            <person name="Pangilinan J."/>
            <person name="Riley R."/>
            <person name="LaButti K."/>
            <person name="Andreopoulos B."/>
            <person name="Lipzen A."/>
            <person name="Chen C."/>
            <person name="Yan M."/>
            <person name="Daum C."/>
            <person name="Ng V."/>
            <person name="Clum A."/>
            <person name="Steindorff A."/>
            <person name="Ohm R.A."/>
            <person name="Martin F."/>
            <person name="Silar P."/>
            <person name="Natvig D.O."/>
            <person name="Lalanne C."/>
            <person name="Gautier V."/>
            <person name="Ament-Velasquez S.L."/>
            <person name="Kruys A."/>
            <person name="Hutchinson M.I."/>
            <person name="Powell A.J."/>
            <person name="Barry K."/>
            <person name="Miller A.N."/>
            <person name="Grigoriev I.V."/>
            <person name="Debuchy R."/>
            <person name="Gladieux P."/>
            <person name="Hiltunen Thoren M."/>
            <person name="Johannesson H."/>
        </authorList>
    </citation>
    <scope>NUCLEOTIDE SEQUENCE</scope>
    <source>
        <strain evidence="2">CBS 359.72</strain>
    </source>
</reference>
<accession>A0AAN7HIJ9</accession>
<name>A0AAN7HIJ9_9PEZI</name>
<sequence>MATSSSSSIFAANIPSITALRNALDYGDPHLPRCAAFYDDTRAFRKKFKTSRGVPGADLHDWKSRDGQAALTEMTVAYLEKEGNGMLFWPDDKSSDNYNKYQYSKDHVRIKQLVKQLFFRLNQQQFRNKKYKHKAGPNNKSADSRGDSETTAIDIDAIVVESIRPLTDPAVKFSEPSPAEVSRFDRPYGGQAFGSQEEIQLGDTDDVYAVPASPPRMRQFESTNEPSKVKHAPTSANESPQDRPSKRPKLQQRSSGSARDDGPSVKGPTGQTWKSHRARRTVRREGYHGLDVLNEFIDPALEGSRLHTSDLPNQASSPRVSKTTFRSPVDASTDDPVRPDEVCGKAQEDRTLLPELEARSSPPRSSPGNEDDPNLDRDQAYLGAVHVALTPSHPGNLGVSGNADEQPKQPLVRSDISPTPGPGGGASEGCGEGGSRSGGKFSIEFIYRIVLSRTPKTVTERWTPQGRFQDKTLAQLLKELPFRDNSDESQGLIFTIDSPCMTTTERIPNNDEGGFLSLKGYINREIRAWLARQRRLGVETQPRLLVDILIERMTDEKEQELDGLEGLELQW</sequence>
<feature type="compositionally biased region" description="Gly residues" evidence="1">
    <location>
        <begin position="422"/>
        <end position="436"/>
    </location>
</feature>
<feature type="compositionally biased region" description="Polar residues" evidence="1">
    <location>
        <begin position="310"/>
        <end position="326"/>
    </location>
</feature>
<feature type="region of interest" description="Disordered" evidence="1">
    <location>
        <begin position="129"/>
        <end position="149"/>
    </location>
</feature>
<dbReference type="AlphaFoldDB" id="A0AAN7HIJ9"/>
<evidence type="ECO:0000313" key="3">
    <source>
        <dbReference type="Proteomes" id="UP001303647"/>
    </source>
</evidence>
<organism evidence="2 3">
    <name type="scientific">Corynascus novoguineensis</name>
    <dbReference type="NCBI Taxonomy" id="1126955"/>
    <lineage>
        <taxon>Eukaryota</taxon>
        <taxon>Fungi</taxon>
        <taxon>Dikarya</taxon>
        <taxon>Ascomycota</taxon>
        <taxon>Pezizomycotina</taxon>
        <taxon>Sordariomycetes</taxon>
        <taxon>Sordariomycetidae</taxon>
        <taxon>Sordariales</taxon>
        <taxon>Chaetomiaceae</taxon>
        <taxon>Corynascus</taxon>
    </lineage>
</organism>
<protein>
    <submittedName>
        <fullName evidence="2">Uncharacterized protein</fullName>
    </submittedName>
</protein>
<reference evidence="2" key="2">
    <citation type="submission" date="2023-05" db="EMBL/GenBank/DDBJ databases">
        <authorList>
            <consortium name="Lawrence Berkeley National Laboratory"/>
            <person name="Steindorff A."/>
            <person name="Hensen N."/>
            <person name="Bonometti L."/>
            <person name="Westerberg I."/>
            <person name="Brannstrom I.O."/>
            <person name="Guillou S."/>
            <person name="Cros-Aarteil S."/>
            <person name="Calhoun S."/>
            <person name="Haridas S."/>
            <person name="Kuo A."/>
            <person name="Mondo S."/>
            <person name="Pangilinan J."/>
            <person name="Riley R."/>
            <person name="Labutti K."/>
            <person name="Andreopoulos B."/>
            <person name="Lipzen A."/>
            <person name="Chen C."/>
            <person name="Yanf M."/>
            <person name="Daum C."/>
            <person name="Ng V."/>
            <person name="Clum A."/>
            <person name="Ohm R."/>
            <person name="Martin F."/>
            <person name="Silar P."/>
            <person name="Natvig D."/>
            <person name="Lalanne C."/>
            <person name="Gautier V."/>
            <person name="Ament-Velasquez S.L."/>
            <person name="Kruys A."/>
            <person name="Hutchinson M.I."/>
            <person name="Powell A.J."/>
            <person name="Barry K."/>
            <person name="Miller A.N."/>
            <person name="Grigoriev I.V."/>
            <person name="Debuchy R."/>
            <person name="Gladieux P."/>
            <person name="Thoren M.H."/>
            <person name="Johannesson H."/>
        </authorList>
    </citation>
    <scope>NUCLEOTIDE SEQUENCE</scope>
    <source>
        <strain evidence="2">CBS 359.72</strain>
    </source>
</reference>
<proteinExistence type="predicted"/>
<feature type="region of interest" description="Disordered" evidence="1">
    <location>
        <begin position="389"/>
        <end position="436"/>
    </location>
</feature>